<dbReference type="InterPro" id="IPR036397">
    <property type="entry name" value="RNaseH_sf"/>
</dbReference>
<feature type="domain" description="DDE-1" evidence="1">
    <location>
        <begin position="12"/>
        <end position="138"/>
    </location>
</feature>
<dbReference type="EMBL" id="CAXKWB010163858">
    <property type="protein sequence ID" value="CAL4250320.1"/>
    <property type="molecule type" value="Genomic_DNA"/>
</dbReference>
<evidence type="ECO:0000313" key="3">
    <source>
        <dbReference type="Proteomes" id="UP001497623"/>
    </source>
</evidence>
<comment type="caution">
    <text evidence="2">The sequence shown here is derived from an EMBL/GenBank/DDBJ whole genome shotgun (WGS) entry which is preliminary data.</text>
</comment>
<dbReference type="InterPro" id="IPR004875">
    <property type="entry name" value="DDE_SF_endonuclease_dom"/>
</dbReference>
<proteinExistence type="predicted"/>
<protein>
    <recommendedName>
        <fullName evidence="1">DDE-1 domain-containing protein</fullName>
    </recommendedName>
</protein>
<dbReference type="Gene3D" id="3.30.420.10">
    <property type="entry name" value="Ribonuclease H-like superfamily/Ribonuclease H"/>
    <property type="match status" value="1"/>
</dbReference>
<dbReference type="Pfam" id="PF03184">
    <property type="entry name" value="DDE_1"/>
    <property type="match status" value="1"/>
</dbReference>
<dbReference type="InterPro" id="IPR050863">
    <property type="entry name" value="CenT-Element_Derived"/>
</dbReference>
<dbReference type="GO" id="GO:0003677">
    <property type="term" value="F:DNA binding"/>
    <property type="evidence" value="ECO:0007669"/>
    <property type="project" value="TreeGrafter"/>
</dbReference>
<feature type="non-terminal residue" evidence="2">
    <location>
        <position position="1"/>
    </location>
</feature>
<dbReference type="Proteomes" id="UP001497623">
    <property type="component" value="Unassembled WGS sequence"/>
</dbReference>
<reference evidence="2 3" key="1">
    <citation type="submission" date="2024-05" db="EMBL/GenBank/DDBJ databases">
        <authorList>
            <person name="Wallberg A."/>
        </authorList>
    </citation>
    <scope>NUCLEOTIDE SEQUENCE [LARGE SCALE GENOMIC DNA]</scope>
</reference>
<sequence length="159" mass="17716">ALVLANSEGKTNFSTLICGNALGEFYPPSVVYKGSNKSLPAGWVMNGPPGTTYNTTKSGWMDQERFLAWLRWFDEKLTEKQVERPVVVVMDGASSHISVDIVEEAREKNIVLVKLPPNSTHFLQALDVGVFGPSKVKWEKIIKHFSRQTRPIIKAVSKS</sequence>
<dbReference type="PANTHER" id="PTHR19303">
    <property type="entry name" value="TRANSPOSON"/>
    <property type="match status" value="1"/>
</dbReference>
<dbReference type="AlphaFoldDB" id="A0AAV2SXN8"/>
<accession>A0AAV2SXN8</accession>
<feature type="non-terminal residue" evidence="2">
    <location>
        <position position="159"/>
    </location>
</feature>
<evidence type="ECO:0000259" key="1">
    <source>
        <dbReference type="Pfam" id="PF03184"/>
    </source>
</evidence>
<dbReference type="GO" id="GO:0005634">
    <property type="term" value="C:nucleus"/>
    <property type="evidence" value="ECO:0007669"/>
    <property type="project" value="TreeGrafter"/>
</dbReference>
<evidence type="ECO:0000313" key="2">
    <source>
        <dbReference type="EMBL" id="CAL4250320.1"/>
    </source>
</evidence>
<name>A0AAV2SXN8_MEGNR</name>
<gene>
    <name evidence="2" type="ORF">MNOR_LOCUS41669</name>
</gene>
<organism evidence="2 3">
    <name type="scientific">Meganyctiphanes norvegica</name>
    <name type="common">Northern krill</name>
    <name type="synonym">Thysanopoda norvegica</name>
    <dbReference type="NCBI Taxonomy" id="48144"/>
    <lineage>
        <taxon>Eukaryota</taxon>
        <taxon>Metazoa</taxon>
        <taxon>Ecdysozoa</taxon>
        <taxon>Arthropoda</taxon>
        <taxon>Crustacea</taxon>
        <taxon>Multicrustacea</taxon>
        <taxon>Malacostraca</taxon>
        <taxon>Eumalacostraca</taxon>
        <taxon>Eucarida</taxon>
        <taxon>Euphausiacea</taxon>
        <taxon>Euphausiidae</taxon>
        <taxon>Meganyctiphanes</taxon>
    </lineage>
</organism>
<dbReference type="PANTHER" id="PTHR19303:SF74">
    <property type="entry name" value="POGO TRANSPOSABLE ELEMENT WITH KRAB DOMAIN"/>
    <property type="match status" value="1"/>
</dbReference>
<keyword evidence="3" id="KW-1185">Reference proteome</keyword>